<proteinExistence type="predicted"/>
<gene>
    <name evidence="1" type="ORF">HPB49_023514</name>
</gene>
<name>A0ACB8CI49_DERSI</name>
<evidence type="ECO:0000313" key="1">
    <source>
        <dbReference type="EMBL" id="KAH7942374.1"/>
    </source>
</evidence>
<protein>
    <submittedName>
        <fullName evidence="1">Uncharacterized protein</fullName>
    </submittedName>
</protein>
<organism evidence="1 2">
    <name type="scientific">Dermacentor silvarum</name>
    <name type="common">Tick</name>
    <dbReference type="NCBI Taxonomy" id="543639"/>
    <lineage>
        <taxon>Eukaryota</taxon>
        <taxon>Metazoa</taxon>
        <taxon>Ecdysozoa</taxon>
        <taxon>Arthropoda</taxon>
        <taxon>Chelicerata</taxon>
        <taxon>Arachnida</taxon>
        <taxon>Acari</taxon>
        <taxon>Parasitiformes</taxon>
        <taxon>Ixodida</taxon>
        <taxon>Ixodoidea</taxon>
        <taxon>Ixodidae</taxon>
        <taxon>Rhipicephalinae</taxon>
        <taxon>Dermacentor</taxon>
    </lineage>
</organism>
<dbReference type="EMBL" id="CM023476">
    <property type="protein sequence ID" value="KAH7942374.1"/>
    <property type="molecule type" value="Genomic_DNA"/>
</dbReference>
<keyword evidence="2" id="KW-1185">Reference proteome</keyword>
<comment type="caution">
    <text evidence="1">The sequence shown here is derived from an EMBL/GenBank/DDBJ whole genome shotgun (WGS) entry which is preliminary data.</text>
</comment>
<reference evidence="1" key="1">
    <citation type="submission" date="2020-05" db="EMBL/GenBank/DDBJ databases">
        <title>Large-scale comparative analyses of tick genomes elucidate their genetic diversity and vector capacities.</title>
        <authorList>
            <person name="Jia N."/>
            <person name="Wang J."/>
            <person name="Shi W."/>
            <person name="Du L."/>
            <person name="Sun Y."/>
            <person name="Zhan W."/>
            <person name="Jiang J."/>
            <person name="Wang Q."/>
            <person name="Zhang B."/>
            <person name="Ji P."/>
            <person name="Sakyi L.B."/>
            <person name="Cui X."/>
            <person name="Yuan T."/>
            <person name="Jiang B."/>
            <person name="Yang W."/>
            <person name="Lam T.T.-Y."/>
            <person name="Chang Q."/>
            <person name="Ding S."/>
            <person name="Wang X."/>
            <person name="Zhu J."/>
            <person name="Ruan X."/>
            <person name="Zhao L."/>
            <person name="Wei J."/>
            <person name="Que T."/>
            <person name="Du C."/>
            <person name="Cheng J."/>
            <person name="Dai P."/>
            <person name="Han X."/>
            <person name="Huang E."/>
            <person name="Gao Y."/>
            <person name="Liu J."/>
            <person name="Shao H."/>
            <person name="Ye R."/>
            <person name="Li L."/>
            <person name="Wei W."/>
            <person name="Wang X."/>
            <person name="Wang C."/>
            <person name="Yang T."/>
            <person name="Huo Q."/>
            <person name="Li W."/>
            <person name="Guo W."/>
            <person name="Chen H."/>
            <person name="Zhou L."/>
            <person name="Ni X."/>
            <person name="Tian J."/>
            <person name="Zhou Y."/>
            <person name="Sheng Y."/>
            <person name="Liu T."/>
            <person name="Pan Y."/>
            <person name="Xia L."/>
            <person name="Li J."/>
            <person name="Zhao F."/>
            <person name="Cao W."/>
        </authorList>
    </citation>
    <scope>NUCLEOTIDE SEQUENCE</scope>
    <source>
        <strain evidence="1">Dsil-2018</strain>
    </source>
</reference>
<dbReference type="Proteomes" id="UP000821865">
    <property type="component" value="Chromosome 7"/>
</dbReference>
<accession>A0ACB8CI49</accession>
<evidence type="ECO:0000313" key="2">
    <source>
        <dbReference type="Proteomes" id="UP000821865"/>
    </source>
</evidence>
<sequence length="414" mass="48105">MKVFPKRGNDRNYLIIAVTILLSLVSVIQIKAPSVHRTVKQQERNTTLPTSKSLVDVRPERCDNQTYSLHGPGPVKEMYSGGWAVRHLCSQPLDTLFFVYTARKNWKLRVHLRATLFEEAARTAFNWTGVFFVEEHDDPMVNLWTKLEVEAVGDVVMLPYSDTYVSITHKYVGGMRWVTENCPNVRTIIKIDDDIGVQPFELRRYLDEKLPPKNNSIHCAVWVNTDVNRNLSSTYHISEDDLAKDRYPLYCSGHYMIMTMDIMRKLYRVSKFTKGHTIDDAYVSGYLAMFASIGHENFSSSVTLDSGDKTLRLLKGELIFTHEYFVYENSVGRRVQWGLMLWWHLMDAPGTFSFSDRLADKLYRLDFIETRRALEEGWYLPHPDYSFSRRPRRLARVSAEKNRIINRSRIAAPL</sequence>